<accession>A0AAD2HS50</accession>
<keyword evidence="2" id="KW-1185">Reference proteome</keyword>
<reference evidence="1" key="1">
    <citation type="submission" date="2023-11" db="EMBL/GenBank/DDBJ databases">
        <authorList>
            <person name="De Vega J J."/>
            <person name="De Vega J J."/>
        </authorList>
    </citation>
    <scope>NUCLEOTIDE SEQUENCE</scope>
</reference>
<evidence type="ECO:0000313" key="2">
    <source>
        <dbReference type="Proteomes" id="UP001295794"/>
    </source>
</evidence>
<comment type="caution">
    <text evidence="1">The sequence shown here is derived from an EMBL/GenBank/DDBJ whole genome shotgun (WGS) entry which is preliminary data.</text>
</comment>
<organism evidence="1 2">
    <name type="scientific">Mycena citricolor</name>
    <dbReference type="NCBI Taxonomy" id="2018698"/>
    <lineage>
        <taxon>Eukaryota</taxon>
        <taxon>Fungi</taxon>
        <taxon>Dikarya</taxon>
        <taxon>Basidiomycota</taxon>
        <taxon>Agaricomycotina</taxon>
        <taxon>Agaricomycetes</taxon>
        <taxon>Agaricomycetidae</taxon>
        <taxon>Agaricales</taxon>
        <taxon>Marasmiineae</taxon>
        <taxon>Mycenaceae</taxon>
        <taxon>Mycena</taxon>
    </lineage>
</organism>
<sequence>MIWAMSSSTYGFVLTMSTRSSRSTGSPWGERNLVPRMRAIPRLEAMMTRGDSSFSNARLRNEKHSMSNMCTSSMNRTYHCISSTLLNQIRHHTPALA</sequence>
<name>A0AAD2HS50_9AGAR</name>
<protein>
    <submittedName>
        <fullName evidence="1">Uncharacterized protein</fullName>
    </submittedName>
</protein>
<dbReference type="AlphaFoldDB" id="A0AAD2HS50"/>
<evidence type="ECO:0000313" key="1">
    <source>
        <dbReference type="EMBL" id="CAK5280381.1"/>
    </source>
</evidence>
<proteinExistence type="predicted"/>
<gene>
    <name evidence="1" type="ORF">MYCIT1_LOCUS30871</name>
</gene>
<dbReference type="Proteomes" id="UP001295794">
    <property type="component" value="Unassembled WGS sequence"/>
</dbReference>
<dbReference type="EMBL" id="CAVNYO010000440">
    <property type="protein sequence ID" value="CAK5280381.1"/>
    <property type="molecule type" value="Genomic_DNA"/>
</dbReference>